<feature type="domain" description="Nudix hydrolase" evidence="3">
    <location>
        <begin position="6"/>
        <end position="152"/>
    </location>
</feature>
<dbReference type="EC" id="3.6.1.-" evidence="4"/>
<sequence length="156" mass="17948">MTRIDSVRKAVGAVIYKGQNVLLVNKVMASLLEDWEGPAGGEWDFPKGGIEQKDGSLEEALLRELHEETGSTEFKIVRHLEEKICFPFPPIIVEKSGFKRQETEMFLVEYLGDEDNLQPLDGEIKEARFFKVEEVERRLTHSDTKELWVKVKSQIQ</sequence>
<evidence type="ECO:0000259" key="3">
    <source>
        <dbReference type="PROSITE" id="PS51462"/>
    </source>
</evidence>
<dbReference type="RefSeq" id="WP_239582779.1">
    <property type="nucleotide sequence ID" value="NZ_JAFBED010000003.1"/>
</dbReference>
<dbReference type="InterPro" id="IPR000086">
    <property type="entry name" value="NUDIX_hydrolase_dom"/>
</dbReference>
<comment type="cofactor">
    <cofactor evidence="1">
        <name>Mg(2+)</name>
        <dbReference type="ChEBI" id="CHEBI:18420"/>
    </cofactor>
</comment>
<dbReference type="Proteomes" id="UP000737402">
    <property type="component" value="Unassembled WGS sequence"/>
</dbReference>
<evidence type="ECO:0000256" key="1">
    <source>
        <dbReference type="ARBA" id="ARBA00001946"/>
    </source>
</evidence>
<name>A0ABS2NYI7_9BACI</name>
<dbReference type="Gene3D" id="3.90.79.10">
    <property type="entry name" value="Nucleoside Triphosphate Pyrophosphohydrolase"/>
    <property type="match status" value="1"/>
</dbReference>
<organism evidence="4 5">
    <name type="scientific">Sutcliffiella tianshenii</name>
    <dbReference type="NCBI Taxonomy" id="1463404"/>
    <lineage>
        <taxon>Bacteria</taxon>
        <taxon>Bacillati</taxon>
        <taxon>Bacillota</taxon>
        <taxon>Bacilli</taxon>
        <taxon>Bacillales</taxon>
        <taxon>Bacillaceae</taxon>
        <taxon>Sutcliffiella</taxon>
    </lineage>
</organism>
<dbReference type="InterPro" id="IPR015797">
    <property type="entry name" value="NUDIX_hydrolase-like_dom_sf"/>
</dbReference>
<dbReference type="PROSITE" id="PS51462">
    <property type="entry name" value="NUDIX"/>
    <property type="match status" value="1"/>
</dbReference>
<dbReference type="GO" id="GO:0016787">
    <property type="term" value="F:hydrolase activity"/>
    <property type="evidence" value="ECO:0007669"/>
    <property type="project" value="UniProtKB-KW"/>
</dbReference>
<evidence type="ECO:0000313" key="5">
    <source>
        <dbReference type="Proteomes" id="UP000737402"/>
    </source>
</evidence>
<keyword evidence="5" id="KW-1185">Reference proteome</keyword>
<gene>
    <name evidence="4" type="ORF">JOC95_001602</name>
</gene>
<dbReference type="PANTHER" id="PTHR43046">
    <property type="entry name" value="GDP-MANNOSE MANNOSYL HYDROLASE"/>
    <property type="match status" value="1"/>
</dbReference>
<protein>
    <submittedName>
        <fullName evidence="4">(Di)nucleoside polyphosphate hydrolase</fullName>
        <ecNumber evidence="4">3.6.1.-</ecNumber>
    </submittedName>
</protein>
<accession>A0ABS2NYI7</accession>
<keyword evidence="2 4" id="KW-0378">Hydrolase</keyword>
<dbReference type="EMBL" id="JAFBED010000003">
    <property type="protein sequence ID" value="MBM7619750.1"/>
    <property type="molecule type" value="Genomic_DNA"/>
</dbReference>
<evidence type="ECO:0000256" key="2">
    <source>
        <dbReference type="ARBA" id="ARBA00022801"/>
    </source>
</evidence>
<dbReference type="PANTHER" id="PTHR43046:SF14">
    <property type="entry name" value="MUTT_NUDIX FAMILY PROTEIN"/>
    <property type="match status" value="1"/>
</dbReference>
<comment type="caution">
    <text evidence="4">The sequence shown here is derived from an EMBL/GenBank/DDBJ whole genome shotgun (WGS) entry which is preliminary data.</text>
</comment>
<dbReference type="Pfam" id="PF00293">
    <property type="entry name" value="NUDIX"/>
    <property type="match status" value="1"/>
</dbReference>
<reference evidence="4 5" key="1">
    <citation type="submission" date="2021-01" db="EMBL/GenBank/DDBJ databases">
        <title>Genomic Encyclopedia of Type Strains, Phase IV (KMG-IV): sequencing the most valuable type-strain genomes for metagenomic binning, comparative biology and taxonomic classification.</title>
        <authorList>
            <person name="Goeker M."/>
        </authorList>
    </citation>
    <scope>NUCLEOTIDE SEQUENCE [LARGE SCALE GENOMIC DNA]</scope>
    <source>
        <strain evidence="4 5">DSM 25879</strain>
    </source>
</reference>
<dbReference type="SUPFAM" id="SSF55811">
    <property type="entry name" value="Nudix"/>
    <property type="match status" value="1"/>
</dbReference>
<proteinExistence type="predicted"/>
<evidence type="ECO:0000313" key="4">
    <source>
        <dbReference type="EMBL" id="MBM7619750.1"/>
    </source>
</evidence>